<feature type="compositionally biased region" description="Pro residues" evidence="8">
    <location>
        <begin position="365"/>
        <end position="374"/>
    </location>
</feature>
<dbReference type="CDD" id="cd22285">
    <property type="entry name" value="HD_XLF_N"/>
    <property type="match status" value="1"/>
</dbReference>
<dbReference type="GO" id="GO:0006303">
    <property type="term" value="P:double-strand break repair via nonhomologous end joining"/>
    <property type="evidence" value="ECO:0007669"/>
    <property type="project" value="TreeGrafter"/>
</dbReference>
<dbReference type="Pfam" id="PF21928">
    <property type="entry name" value="XLF_CC"/>
    <property type="match status" value="1"/>
</dbReference>
<protein>
    <recommendedName>
        <fullName evidence="7">Non-homologous end-joining factor 1</fullName>
    </recommendedName>
</protein>
<feature type="compositionally biased region" description="Polar residues" evidence="8">
    <location>
        <begin position="427"/>
        <end position="439"/>
    </location>
</feature>
<feature type="compositionally biased region" description="Basic and acidic residues" evidence="8">
    <location>
        <begin position="494"/>
        <end position="518"/>
    </location>
</feature>
<evidence type="ECO:0000256" key="4">
    <source>
        <dbReference type="ARBA" id="ARBA00023204"/>
    </source>
</evidence>
<evidence type="ECO:0000256" key="2">
    <source>
        <dbReference type="ARBA" id="ARBA00022763"/>
    </source>
</evidence>
<evidence type="ECO:0000313" key="11">
    <source>
        <dbReference type="EMBL" id="KAK0732000.1"/>
    </source>
</evidence>
<evidence type="ECO:0000256" key="7">
    <source>
        <dbReference type="ARBA" id="ARBA00044529"/>
    </source>
</evidence>
<keyword evidence="12" id="KW-1185">Reference proteome</keyword>
<dbReference type="Proteomes" id="UP001172102">
    <property type="component" value="Unassembled WGS sequence"/>
</dbReference>
<dbReference type="Pfam" id="PF09302">
    <property type="entry name" value="XLF"/>
    <property type="match status" value="1"/>
</dbReference>
<evidence type="ECO:0000259" key="9">
    <source>
        <dbReference type="Pfam" id="PF09302"/>
    </source>
</evidence>
<feature type="domain" description="XLF-like N-terminal" evidence="9">
    <location>
        <begin position="6"/>
        <end position="127"/>
    </location>
</feature>
<keyword evidence="3" id="KW-0238">DNA-binding</keyword>
<comment type="similarity">
    <text evidence="6">Belongs to the XRCC4-XLF family. XLF subfamily.</text>
</comment>
<dbReference type="InterPro" id="IPR038051">
    <property type="entry name" value="XRCC4-like_N_sf"/>
</dbReference>
<evidence type="ECO:0000313" key="12">
    <source>
        <dbReference type="Proteomes" id="UP001172102"/>
    </source>
</evidence>
<keyword evidence="2" id="KW-0227">DNA damage</keyword>
<feature type="region of interest" description="Disordered" evidence="8">
    <location>
        <begin position="281"/>
        <end position="529"/>
    </location>
</feature>
<comment type="caution">
    <text evidence="11">The sequence shown here is derived from an EMBL/GenBank/DDBJ whole genome shotgun (WGS) entry which is preliminary data.</text>
</comment>
<dbReference type="PANTHER" id="PTHR32235:SF1">
    <property type="entry name" value="NON-HOMOLOGOUS END-JOINING FACTOR 1"/>
    <property type="match status" value="1"/>
</dbReference>
<dbReference type="Gene3D" id="2.170.210.10">
    <property type="entry name" value="DNA double-strand break repair and VJ recombination XRCC4, N-terminal"/>
    <property type="match status" value="1"/>
</dbReference>
<dbReference type="InterPro" id="IPR052287">
    <property type="entry name" value="NHEJ_factor"/>
</dbReference>
<dbReference type="InterPro" id="IPR015381">
    <property type="entry name" value="XLF-like_N"/>
</dbReference>
<sequence>MSDHPSWRLLPVAVPGIPNLLVSTVFTPESYNLHLTDLANVWTETMERKPIIKRGLVEDTSIDPSDGPDQLRKMLEILRAAFDVSDAEHANTSLSISTGKDGSLLLQVTCTLLKPLKPFRWPMHLSKRPHSILATELVLPLIQAHDARAREIDTLAAALREKDAIISRLVDKLEATGAGLEHVFNSLSGKRKVTRAAAEGRVKGLAPFSEADFRNKASELQVTTGPVDITSLLDAVFGVTGITYRSDMGPEASPMLNDWWTKLGQGKNILLADRSRLRKTSTPLTSQTVGTKTEDDDDDFQVQATPPGLSSARKRGTGTRPAPVDGDETADDEAEIPDSLPLPSSSMAKSSGARIGALGKHKNPTLPPPPPRAATPPRKGKQAASDTGSETASDDEDGTTSPPPPSSPKPPPRRGGLGRIGGRPRETTSAAELTRSPSPAVTREPGPPPRRQKLGVIGKGIAKVESVTQAEGPGGSDDGRGRSNTPTSASKKGLPRETSQERADRKRAELQRDLERKAAAGPTKKKRKF</sequence>
<accession>A0AA40BCZ3</accession>
<evidence type="ECO:0000256" key="5">
    <source>
        <dbReference type="ARBA" id="ARBA00023242"/>
    </source>
</evidence>
<gene>
    <name evidence="11" type="ORF">B0H67DRAFT_92309</name>
</gene>
<dbReference type="EMBL" id="JAUKUA010000001">
    <property type="protein sequence ID" value="KAK0732000.1"/>
    <property type="molecule type" value="Genomic_DNA"/>
</dbReference>
<evidence type="ECO:0000256" key="1">
    <source>
        <dbReference type="ARBA" id="ARBA00004123"/>
    </source>
</evidence>
<feature type="compositionally biased region" description="Pro residues" evidence="8">
    <location>
        <begin position="401"/>
        <end position="410"/>
    </location>
</feature>
<reference evidence="11" key="1">
    <citation type="submission" date="2023-06" db="EMBL/GenBank/DDBJ databases">
        <title>Genome-scale phylogeny and comparative genomics of the fungal order Sordariales.</title>
        <authorList>
            <consortium name="Lawrence Berkeley National Laboratory"/>
            <person name="Hensen N."/>
            <person name="Bonometti L."/>
            <person name="Westerberg I."/>
            <person name="Brannstrom I.O."/>
            <person name="Guillou S."/>
            <person name="Cros-Aarteil S."/>
            <person name="Calhoun S."/>
            <person name="Haridas S."/>
            <person name="Kuo A."/>
            <person name="Mondo S."/>
            <person name="Pangilinan J."/>
            <person name="Riley R."/>
            <person name="Labutti K."/>
            <person name="Andreopoulos B."/>
            <person name="Lipzen A."/>
            <person name="Chen C."/>
            <person name="Yanf M."/>
            <person name="Daum C."/>
            <person name="Ng V."/>
            <person name="Clum A."/>
            <person name="Steindorff A."/>
            <person name="Ohm R."/>
            <person name="Martin F."/>
            <person name="Silar P."/>
            <person name="Natvig D."/>
            <person name="Lalanne C."/>
            <person name="Gautier V."/>
            <person name="Ament-Velasquez S.L."/>
            <person name="Kruys A."/>
            <person name="Hutchinson M.I."/>
            <person name="Powell A.J."/>
            <person name="Barry K."/>
            <person name="Miller A.N."/>
            <person name="Grigoriev I.V."/>
            <person name="Debuchy R."/>
            <person name="Gladieux P."/>
            <person name="Thoren M.H."/>
            <person name="Johannesson H."/>
        </authorList>
    </citation>
    <scope>NUCLEOTIDE SEQUENCE</scope>
    <source>
        <strain evidence="11">SMH4607-1</strain>
    </source>
</reference>
<evidence type="ECO:0000256" key="3">
    <source>
        <dbReference type="ARBA" id="ARBA00023125"/>
    </source>
</evidence>
<evidence type="ECO:0000256" key="6">
    <source>
        <dbReference type="ARBA" id="ARBA00025747"/>
    </source>
</evidence>
<dbReference type="GO" id="GO:0032807">
    <property type="term" value="C:DNA ligase IV complex"/>
    <property type="evidence" value="ECO:0007669"/>
    <property type="project" value="TreeGrafter"/>
</dbReference>
<evidence type="ECO:0000259" key="10">
    <source>
        <dbReference type="Pfam" id="PF21928"/>
    </source>
</evidence>
<organism evidence="11 12">
    <name type="scientific">Lasiosphaeris hirsuta</name>
    <dbReference type="NCBI Taxonomy" id="260670"/>
    <lineage>
        <taxon>Eukaryota</taxon>
        <taxon>Fungi</taxon>
        <taxon>Dikarya</taxon>
        <taxon>Ascomycota</taxon>
        <taxon>Pezizomycotina</taxon>
        <taxon>Sordariomycetes</taxon>
        <taxon>Sordariomycetidae</taxon>
        <taxon>Sordariales</taxon>
        <taxon>Lasiosphaeriaceae</taxon>
        <taxon>Lasiosphaeris</taxon>
    </lineage>
</organism>
<proteinExistence type="inferred from homology"/>
<dbReference type="InterPro" id="IPR053829">
    <property type="entry name" value="XLF-like_CC"/>
</dbReference>
<feature type="compositionally biased region" description="Acidic residues" evidence="8">
    <location>
        <begin position="325"/>
        <end position="336"/>
    </location>
</feature>
<dbReference type="AlphaFoldDB" id="A0AA40BCZ3"/>
<keyword evidence="5" id="KW-0539">Nucleus</keyword>
<name>A0AA40BCZ3_9PEZI</name>
<dbReference type="GO" id="GO:0045027">
    <property type="term" value="F:DNA end binding"/>
    <property type="evidence" value="ECO:0007669"/>
    <property type="project" value="TreeGrafter"/>
</dbReference>
<keyword evidence="4" id="KW-0234">DNA repair</keyword>
<feature type="compositionally biased region" description="Polar residues" evidence="8">
    <location>
        <begin position="281"/>
        <end position="291"/>
    </location>
</feature>
<evidence type="ECO:0000256" key="8">
    <source>
        <dbReference type="SAM" id="MobiDB-lite"/>
    </source>
</evidence>
<comment type="subcellular location">
    <subcellularLocation>
        <location evidence="1">Nucleus</location>
    </subcellularLocation>
</comment>
<dbReference type="PANTHER" id="PTHR32235">
    <property type="entry name" value="NON-HOMOLOGOUS END-JOINING FACTOR 1"/>
    <property type="match status" value="1"/>
</dbReference>
<feature type="domain" description="XLF-like coiled-coil region" evidence="10">
    <location>
        <begin position="129"/>
        <end position="181"/>
    </location>
</feature>